<sequence>MRETPHGRGGAGREMAGTEWSLPIKQKWKDGFWQYSLVNEQLPGLENLYFVKASIIVLISPVSDRISMHDTETKV</sequence>
<keyword evidence="2" id="KW-1185">Reference proteome</keyword>
<dbReference type="EMBL" id="CP003167">
    <property type="protein sequence ID" value="AGB01966.1"/>
    <property type="molecule type" value="Genomic_DNA"/>
</dbReference>
<evidence type="ECO:0000313" key="2">
    <source>
        <dbReference type="Proteomes" id="UP000010824"/>
    </source>
</evidence>
<gene>
    <name evidence="1" type="ordered locus">Metfor_0911</name>
</gene>
<evidence type="ECO:0000313" key="1">
    <source>
        <dbReference type="EMBL" id="AGB01966.1"/>
    </source>
</evidence>
<organism evidence="1 2">
    <name type="scientific">Methanoregula formicica (strain DSM 22288 / NBRC 105244 / SMSP)</name>
    <dbReference type="NCBI Taxonomy" id="593750"/>
    <lineage>
        <taxon>Archaea</taxon>
        <taxon>Methanobacteriati</taxon>
        <taxon>Methanobacteriota</taxon>
        <taxon>Stenosarchaea group</taxon>
        <taxon>Methanomicrobia</taxon>
        <taxon>Methanomicrobiales</taxon>
        <taxon>Methanoregulaceae</taxon>
        <taxon>Methanoregula</taxon>
    </lineage>
</organism>
<dbReference type="Proteomes" id="UP000010824">
    <property type="component" value="Chromosome"/>
</dbReference>
<reference evidence="1 2" key="2">
    <citation type="journal article" date="2014" name="Genome Announc.">
        <title>Complete Genome Sequence of Methanoregula formicica SMSPT, a Mesophilic Hydrogenotrophic Methanogen Isolated from a Methanogenic Upflow Anaerobic Sludge Blanket Reactor.</title>
        <authorList>
            <person name="Yamamoto K."/>
            <person name="Tamaki H."/>
            <person name="Cadillo-Quiroz H."/>
            <person name="Imachi H."/>
            <person name="Kyrpides N."/>
            <person name="Woyke T."/>
            <person name="Goodwin L."/>
            <person name="Zinder S.H."/>
            <person name="Kamagata Y."/>
            <person name="Liu W.T."/>
        </authorList>
    </citation>
    <scope>NUCLEOTIDE SEQUENCE [LARGE SCALE GENOMIC DNA]</scope>
    <source>
        <strain evidence="2">DSM 22288 / NBRC 105244 / SMSP</strain>
    </source>
</reference>
<accession>L0HDU6</accession>
<dbReference type="AlphaFoldDB" id="L0HDU6"/>
<dbReference type="KEGG" id="mfo:Metfor_0911"/>
<protein>
    <submittedName>
        <fullName evidence="1">Uncharacterized protein</fullName>
    </submittedName>
</protein>
<proteinExistence type="predicted"/>
<dbReference type="HOGENOM" id="CLU_2662324_0_0_2"/>
<name>L0HDU6_METFS</name>
<reference evidence="2" key="1">
    <citation type="submission" date="2011-12" db="EMBL/GenBank/DDBJ databases">
        <title>Complete sequence of Methanoregula formicicum SMSP.</title>
        <authorList>
            <person name="Lucas S."/>
            <person name="Han J."/>
            <person name="Lapidus A."/>
            <person name="Cheng J.-F."/>
            <person name="Goodwin L."/>
            <person name="Pitluck S."/>
            <person name="Peters L."/>
            <person name="Ovchinnikova G."/>
            <person name="Teshima H."/>
            <person name="Detter J.C."/>
            <person name="Han C."/>
            <person name="Tapia R."/>
            <person name="Land M."/>
            <person name="Hauser L."/>
            <person name="Kyrpides N."/>
            <person name="Ivanova N."/>
            <person name="Pagani I."/>
            <person name="Imachi H."/>
            <person name="Tamaki H."/>
            <person name="Sekiguchi Y."/>
            <person name="Kamagata Y."/>
            <person name="Cadillo-Quiroz H."/>
            <person name="Zinder S."/>
            <person name="Liu W.-T."/>
            <person name="Woyke T."/>
        </authorList>
    </citation>
    <scope>NUCLEOTIDE SEQUENCE [LARGE SCALE GENOMIC DNA]</scope>
    <source>
        <strain evidence="2">DSM 22288 / NBRC 105244 / SMSP</strain>
    </source>
</reference>
<dbReference type="InParanoid" id="L0HDU6"/>